<feature type="compositionally biased region" description="Polar residues" evidence="1">
    <location>
        <begin position="261"/>
        <end position="285"/>
    </location>
</feature>
<gene>
    <name evidence="2" type="ORF">IE81DRAFT_102937</name>
</gene>
<feature type="region of interest" description="Disordered" evidence="1">
    <location>
        <begin position="150"/>
        <end position="396"/>
    </location>
</feature>
<organism evidence="2 3">
    <name type="scientific">Ceraceosorus guamensis</name>
    <dbReference type="NCBI Taxonomy" id="1522189"/>
    <lineage>
        <taxon>Eukaryota</taxon>
        <taxon>Fungi</taxon>
        <taxon>Dikarya</taxon>
        <taxon>Basidiomycota</taxon>
        <taxon>Ustilaginomycotina</taxon>
        <taxon>Exobasidiomycetes</taxon>
        <taxon>Ceraceosorales</taxon>
        <taxon>Ceraceosoraceae</taxon>
        <taxon>Ceraceosorus</taxon>
    </lineage>
</organism>
<dbReference type="GeneID" id="37031890"/>
<accession>A0A316W057</accession>
<dbReference type="RefSeq" id="XP_025370229.1">
    <property type="nucleotide sequence ID" value="XM_025510020.1"/>
</dbReference>
<feature type="compositionally biased region" description="Low complexity" evidence="1">
    <location>
        <begin position="345"/>
        <end position="375"/>
    </location>
</feature>
<dbReference type="AlphaFoldDB" id="A0A316W057"/>
<dbReference type="InterPro" id="IPR035979">
    <property type="entry name" value="RBD_domain_sf"/>
</dbReference>
<dbReference type="SUPFAM" id="SSF54928">
    <property type="entry name" value="RNA-binding domain, RBD"/>
    <property type="match status" value="1"/>
</dbReference>
<sequence>MCLVATRRAFPQYDSRQATAAMNGLQGLQLNGRPISIHYCLPKEAERVAACDRDKNQGTLLLLLQNPQQSIQDAAVAATFGEFGDIKRLLRIHKLPDGRPPDAFLQANARYLEFFDSRAAQLAYDRMQNQLWQGGQWDLSFVWDWHLPQDDAPSLPPPSQGPLAPAGYNNQYGQSAPSQANRSAGSGVSPGGPQSHGPPASGGLSANQVETPMRRWGAGGNAGSSNDAGPAQAPHPGPGSYAAPSASGGQGGWAARPPAPNNQSYAATGNASPYGTAPPSGQSNDPGRLDQAQKVQQLLASLKGAGNSTPPQHSHSPQPGAGQAQQAPSATAAKPAASPAPTPGLPAGLAALLKQAGGGLQQNPPAQPAQPAQGQTNSAQSMQQLLAMLKPAGGQR</sequence>
<dbReference type="STRING" id="1522189.A0A316W057"/>
<keyword evidence="3" id="KW-1185">Reference proteome</keyword>
<name>A0A316W057_9BASI</name>
<feature type="compositionally biased region" description="Low complexity" evidence="1">
    <location>
        <begin position="310"/>
        <end position="337"/>
    </location>
</feature>
<evidence type="ECO:0000313" key="3">
    <source>
        <dbReference type="Proteomes" id="UP000245783"/>
    </source>
</evidence>
<evidence type="ECO:0008006" key="4">
    <source>
        <dbReference type="Google" id="ProtNLM"/>
    </source>
</evidence>
<dbReference type="EMBL" id="KZ819373">
    <property type="protein sequence ID" value="PWN43069.1"/>
    <property type="molecule type" value="Genomic_DNA"/>
</dbReference>
<reference evidence="2 3" key="1">
    <citation type="journal article" date="2018" name="Mol. Biol. Evol.">
        <title>Broad Genomic Sampling Reveals a Smut Pathogenic Ancestry of the Fungal Clade Ustilaginomycotina.</title>
        <authorList>
            <person name="Kijpornyongpan T."/>
            <person name="Mondo S.J."/>
            <person name="Barry K."/>
            <person name="Sandor L."/>
            <person name="Lee J."/>
            <person name="Lipzen A."/>
            <person name="Pangilinan J."/>
            <person name="LaButti K."/>
            <person name="Hainaut M."/>
            <person name="Henrissat B."/>
            <person name="Grigoriev I.V."/>
            <person name="Spatafora J.W."/>
            <person name="Aime M.C."/>
        </authorList>
    </citation>
    <scope>NUCLEOTIDE SEQUENCE [LARGE SCALE GENOMIC DNA]</scope>
    <source>
        <strain evidence="2 3">MCA 4658</strain>
    </source>
</reference>
<dbReference type="Proteomes" id="UP000245783">
    <property type="component" value="Unassembled WGS sequence"/>
</dbReference>
<feature type="compositionally biased region" description="Polar residues" evidence="1">
    <location>
        <begin position="168"/>
        <end position="186"/>
    </location>
</feature>
<proteinExistence type="predicted"/>
<dbReference type="OrthoDB" id="439808at2759"/>
<evidence type="ECO:0000256" key="1">
    <source>
        <dbReference type="SAM" id="MobiDB-lite"/>
    </source>
</evidence>
<feature type="compositionally biased region" description="Low complexity" evidence="1">
    <location>
        <begin position="223"/>
        <end position="234"/>
    </location>
</feature>
<dbReference type="InParanoid" id="A0A316W057"/>
<dbReference type="GO" id="GO:0003676">
    <property type="term" value="F:nucleic acid binding"/>
    <property type="evidence" value="ECO:0007669"/>
    <property type="project" value="InterPro"/>
</dbReference>
<protein>
    <recommendedName>
        <fullName evidence="4">RRM domain-containing protein</fullName>
    </recommendedName>
</protein>
<evidence type="ECO:0000313" key="2">
    <source>
        <dbReference type="EMBL" id="PWN43069.1"/>
    </source>
</evidence>